<dbReference type="AlphaFoldDB" id="A0AAV4WB18"/>
<keyword evidence="2" id="KW-1185">Reference proteome</keyword>
<protein>
    <submittedName>
        <fullName evidence="1">Uncharacterized protein</fullName>
    </submittedName>
</protein>
<dbReference type="Proteomes" id="UP001054837">
    <property type="component" value="Unassembled WGS sequence"/>
</dbReference>
<reference evidence="1 2" key="1">
    <citation type="submission" date="2021-06" db="EMBL/GenBank/DDBJ databases">
        <title>Caerostris darwini draft genome.</title>
        <authorList>
            <person name="Kono N."/>
            <person name="Arakawa K."/>
        </authorList>
    </citation>
    <scope>NUCLEOTIDE SEQUENCE [LARGE SCALE GENOMIC DNA]</scope>
</reference>
<proteinExistence type="predicted"/>
<dbReference type="EMBL" id="BPLQ01014435">
    <property type="protein sequence ID" value="GIY79676.1"/>
    <property type="molecule type" value="Genomic_DNA"/>
</dbReference>
<organism evidence="1 2">
    <name type="scientific">Caerostris darwini</name>
    <dbReference type="NCBI Taxonomy" id="1538125"/>
    <lineage>
        <taxon>Eukaryota</taxon>
        <taxon>Metazoa</taxon>
        <taxon>Ecdysozoa</taxon>
        <taxon>Arthropoda</taxon>
        <taxon>Chelicerata</taxon>
        <taxon>Arachnida</taxon>
        <taxon>Araneae</taxon>
        <taxon>Araneomorphae</taxon>
        <taxon>Entelegynae</taxon>
        <taxon>Araneoidea</taxon>
        <taxon>Araneidae</taxon>
        <taxon>Caerostris</taxon>
    </lineage>
</organism>
<accession>A0AAV4WB18</accession>
<gene>
    <name evidence="1" type="ORF">CDAR_541211</name>
</gene>
<evidence type="ECO:0000313" key="2">
    <source>
        <dbReference type="Proteomes" id="UP001054837"/>
    </source>
</evidence>
<evidence type="ECO:0000313" key="1">
    <source>
        <dbReference type="EMBL" id="GIY79676.1"/>
    </source>
</evidence>
<comment type="caution">
    <text evidence="1">The sequence shown here is derived from an EMBL/GenBank/DDBJ whole genome shotgun (WGS) entry which is preliminary data.</text>
</comment>
<name>A0AAV4WB18_9ARAC</name>
<sequence>MYPDNSFCKIDMDQILSVALMIEKFKNLKRFWGMAQDETALDQSRPNRCKCGGSLSKRRMVIGLMDFASAHLTDTSLRIREKRSYSILPSCISSLNFRNSPLERK</sequence>